<reference evidence="1 2" key="1">
    <citation type="submission" date="2018-08" db="EMBL/GenBank/DDBJ databases">
        <title>Genomic investigation of the strawberry pathogen Phytophthora fragariae indicates pathogenicity is determined by transcriptional variation in three key races.</title>
        <authorList>
            <person name="Adams T.M."/>
            <person name="Armitage A.D."/>
            <person name="Sobczyk M.K."/>
            <person name="Bates H.J."/>
            <person name="Dunwell J.M."/>
            <person name="Nellist C.F."/>
            <person name="Harrison R.J."/>
        </authorList>
    </citation>
    <scope>NUCLEOTIDE SEQUENCE [LARGE SCALE GENOMIC DNA]</scope>
    <source>
        <strain evidence="1 2">A4</strain>
    </source>
</reference>
<organism evidence="1 2">
    <name type="scientific">Phytophthora fragariae</name>
    <dbReference type="NCBI Taxonomy" id="53985"/>
    <lineage>
        <taxon>Eukaryota</taxon>
        <taxon>Sar</taxon>
        <taxon>Stramenopiles</taxon>
        <taxon>Oomycota</taxon>
        <taxon>Peronosporomycetes</taxon>
        <taxon>Peronosporales</taxon>
        <taxon>Peronosporaceae</taxon>
        <taxon>Phytophthora</taxon>
    </lineage>
</organism>
<proteinExistence type="predicted"/>
<comment type="caution">
    <text evidence="1">The sequence shown here is derived from an EMBL/GenBank/DDBJ whole genome shotgun (WGS) entry which is preliminary data.</text>
</comment>
<dbReference type="Proteomes" id="UP000437068">
    <property type="component" value="Unassembled WGS sequence"/>
</dbReference>
<dbReference type="AlphaFoldDB" id="A0A6A3ZZN3"/>
<dbReference type="EMBL" id="QXGE01013006">
    <property type="protein sequence ID" value="KAE9244626.1"/>
    <property type="molecule type" value="Genomic_DNA"/>
</dbReference>
<protein>
    <submittedName>
        <fullName evidence="1">Uncharacterized protein</fullName>
    </submittedName>
</protein>
<sequence length="104" mass="11324">MMIITRCCSLAPCVGSPSCCASTAPASQPASYSSSYEGCSSRTLPSRKHALEKRLTELSLTRSAQGRQWNEIAHWRTHGTSAGCLHVRRQPPRASRQLHCAEPA</sequence>
<accession>A0A6A3ZZN3</accession>
<evidence type="ECO:0000313" key="2">
    <source>
        <dbReference type="Proteomes" id="UP000437068"/>
    </source>
</evidence>
<evidence type="ECO:0000313" key="1">
    <source>
        <dbReference type="EMBL" id="KAE9244626.1"/>
    </source>
</evidence>
<gene>
    <name evidence="1" type="ORF">PF001_g33550</name>
</gene>
<name>A0A6A3ZZN3_9STRA</name>